<protein>
    <submittedName>
        <fullName evidence="1">Uncharacterized protein</fullName>
    </submittedName>
</protein>
<proteinExistence type="predicted"/>
<accession>A0ABT4S7Y3</accession>
<keyword evidence="2" id="KW-1185">Reference proteome</keyword>
<name>A0ABT4S7Y3_9ACTN</name>
<sequence>MTPKAPDLACLTVLDHAVATESEQEEHVELMKVGLVHSPNGLDAGTSRVDVTESTQTGCVEGRVVIRTVSSFQKLVERAGQHFQIRWHAPGERIDQKEPDRVGWRAACRNVLHPSGGFLEVAVGVPAADGLLMLDRPVPRRASCAMLDKLMEERVVGS</sequence>
<comment type="caution">
    <text evidence="1">The sequence shown here is derived from an EMBL/GenBank/DDBJ whole genome shotgun (WGS) entry which is preliminary data.</text>
</comment>
<evidence type="ECO:0000313" key="2">
    <source>
        <dbReference type="Proteomes" id="UP001144036"/>
    </source>
</evidence>
<evidence type="ECO:0000313" key="1">
    <source>
        <dbReference type="EMBL" id="MDA0633299.1"/>
    </source>
</evidence>
<organism evidence="1 2">
    <name type="scientific">Nonomuraea corallina</name>
    <dbReference type="NCBI Taxonomy" id="2989783"/>
    <lineage>
        <taxon>Bacteria</taxon>
        <taxon>Bacillati</taxon>
        <taxon>Actinomycetota</taxon>
        <taxon>Actinomycetes</taxon>
        <taxon>Streptosporangiales</taxon>
        <taxon>Streptosporangiaceae</taxon>
        <taxon>Nonomuraea</taxon>
    </lineage>
</organism>
<dbReference type="EMBL" id="JAPNNL010000019">
    <property type="protein sequence ID" value="MDA0633299.1"/>
    <property type="molecule type" value="Genomic_DNA"/>
</dbReference>
<dbReference type="Proteomes" id="UP001144036">
    <property type="component" value="Unassembled WGS sequence"/>
</dbReference>
<dbReference type="RefSeq" id="WP_270154101.1">
    <property type="nucleotide sequence ID" value="NZ_JAPNNL010000019.1"/>
</dbReference>
<gene>
    <name evidence="1" type="ORF">OUY22_07685</name>
</gene>
<reference evidence="1" key="1">
    <citation type="submission" date="2022-11" db="EMBL/GenBank/DDBJ databases">
        <title>Nonomuraea corallina sp. nov., a new species of the genus Nonomuraea isolated from sea side sediment in Thai sea.</title>
        <authorList>
            <person name="Ngamcharungchit C."/>
            <person name="Matsumoto A."/>
            <person name="Suriyachadkun C."/>
            <person name="Panbangred W."/>
            <person name="Inahashi Y."/>
            <person name="Intra B."/>
        </authorList>
    </citation>
    <scope>NUCLEOTIDE SEQUENCE</scope>
    <source>
        <strain evidence="1">MCN248</strain>
    </source>
</reference>